<comment type="catalytic activity">
    <reaction evidence="10 11">
        <text>L-histidinol phosphate + 2-oxoglutarate = 3-(imidazol-4-yl)-2-oxopropyl phosphate + L-glutamate</text>
        <dbReference type="Rhea" id="RHEA:23744"/>
        <dbReference type="ChEBI" id="CHEBI:16810"/>
        <dbReference type="ChEBI" id="CHEBI:29985"/>
        <dbReference type="ChEBI" id="CHEBI:57766"/>
        <dbReference type="ChEBI" id="CHEBI:57980"/>
        <dbReference type="EC" id="2.6.1.9"/>
    </reaction>
</comment>
<evidence type="ECO:0000313" key="15">
    <source>
        <dbReference type="Proteomes" id="UP000254133"/>
    </source>
</evidence>
<evidence type="ECO:0000256" key="9">
    <source>
        <dbReference type="ARBA" id="ARBA00023102"/>
    </source>
</evidence>
<evidence type="ECO:0000313" key="14">
    <source>
        <dbReference type="EMBL" id="UZA51785.1"/>
    </source>
</evidence>
<dbReference type="RefSeq" id="WP_078274691.1">
    <property type="nucleotide sequence ID" value="NZ_CP030241.1"/>
</dbReference>
<organism evidence="13 15">
    <name type="scientific">Moraxella bovis</name>
    <dbReference type="NCBI Taxonomy" id="476"/>
    <lineage>
        <taxon>Bacteria</taxon>
        <taxon>Pseudomonadati</taxon>
        <taxon>Pseudomonadota</taxon>
        <taxon>Gammaproteobacteria</taxon>
        <taxon>Moraxellales</taxon>
        <taxon>Moraxellaceae</taxon>
        <taxon>Moraxella</taxon>
    </lineage>
</organism>
<comment type="pathway">
    <text evidence="2 11">Amino-acid biosynthesis; L-histidine biosynthesis; L-histidine from 5-phospho-alpha-D-ribose 1-diphosphate: step 7/9.</text>
</comment>
<dbReference type="InterPro" id="IPR015422">
    <property type="entry name" value="PyrdxlP-dep_Trfase_small"/>
</dbReference>
<dbReference type="InterPro" id="IPR001917">
    <property type="entry name" value="Aminotrans_II_pyridoxalP_BS"/>
</dbReference>
<dbReference type="SUPFAM" id="SSF53383">
    <property type="entry name" value="PLP-dependent transferases"/>
    <property type="match status" value="1"/>
</dbReference>
<dbReference type="NCBIfam" id="TIGR01141">
    <property type="entry name" value="hisC"/>
    <property type="match status" value="1"/>
</dbReference>
<dbReference type="Pfam" id="PF00155">
    <property type="entry name" value="Aminotran_1_2"/>
    <property type="match status" value="1"/>
</dbReference>
<evidence type="ECO:0000256" key="7">
    <source>
        <dbReference type="ARBA" id="ARBA00022679"/>
    </source>
</evidence>
<keyword evidence="7 11" id="KW-0808">Transferase</keyword>
<keyword evidence="9 11" id="KW-0368">Histidine biosynthesis</keyword>
<reference evidence="13 15" key="1">
    <citation type="submission" date="2018-06" db="EMBL/GenBank/DDBJ databases">
        <authorList>
            <consortium name="Pathogen Informatics"/>
            <person name="Doyle S."/>
        </authorList>
    </citation>
    <scope>NUCLEOTIDE SEQUENCE [LARGE SCALE GENOMIC DNA]</scope>
    <source>
        <strain evidence="13 15">NCTC9426</strain>
    </source>
</reference>
<dbReference type="STRING" id="476.B0182_09500"/>
<comment type="similarity">
    <text evidence="3 11">Belongs to the class-II pyridoxal-phosphate-dependent aminotransferase family. Histidinol-phosphate aminotransferase subfamily.</text>
</comment>
<dbReference type="CDD" id="cd00609">
    <property type="entry name" value="AAT_like"/>
    <property type="match status" value="1"/>
</dbReference>
<evidence type="ECO:0000259" key="12">
    <source>
        <dbReference type="Pfam" id="PF00155"/>
    </source>
</evidence>
<evidence type="ECO:0000256" key="4">
    <source>
        <dbReference type="ARBA" id="ARBA00011738"/>
    </source>
</evidence>
<dbReference type="GeneID" id="77187327"/>
<evidence type="ECO:0000256" key="1">
    <source>
        <dbReference type="ARBA" id="ARBA00001933"/>
    </source>
</evidence>
<dbReference type="InterPro" id="IPR004839">
    <property type="entry name" value="Aminotransferase_I/II_large"/>
</dbReference>
<comment type="cofactor">
    <cofactor evidence="1 11">
        <name>pyridoxal 5'-phosphate</name>
        <dbReference type="ChEBI" id="CHEBI:597326"/>
    </cofactor>
</comment>
<protein>
    <recommendedName>
        <fullName evidence="11">Histidinol-phosphate aminotransferase</fullName>
        <ecNumber evidence="11">2.6.1.9</ecNumber>
    </recommendedName>
    <alternativeName>
        <fullName evidence="11">Imidazole acetol-phosphate transaminase</fullName>
    </alternativeName>
</protein>
<dbReference type="UniPathway" id="UPA00031">
    <property type="reaction ID" value="UER00012"/>
</dbReference>
<accession>A0A1T0A0J5</accession>
<evidence type="ECO:0000313" key="13">
    <source>
        <dbReference type="EMBL" id="STY90790.1"/>
    </source>
</evidence>
<evidence type="ECO:0000256" key="10">
    <source>
        <dbReference type="ARBA" id="ARBA00047481"/>
    </source>
</evidence>
<keyword evidence="6 11" id="KW-0028">Amino-acid biosynthesis</keyword>
<evidence type="ECO:0000256" key="3">
    <source>
        <dbReference type="ARBA" id="ARBA00007970"/>
    </source>
</evidence>
<keyword evidence="8 11" id="KW-0663">Pyridoxal phosphate</keyword>
<dbReference type="InterPro" id="IPR015421">
    <property type="entry name" value="PyrdxlP-dep_Trfase_major"/>
</dbReference>
<evidence type="ECO:0000256" key="2">
    <source>
        <dbReference type="ARBA" id="ARBA00005011"/>
    </source>
</evidence>
<name>A0A1T0A0J5_MORBO</name>
<dbReference type="GO" id="GO:0000105">
    <property type="term" value="P:L-histidine biosynthetic process"/>
    <property type="evidence" value="ECO:0007669"/>
    <property type="project" value="UniProtKB-UniRule"/>
</dbReference>
<dbReference type="Proteomes" id="UP000254133">
    <property type="component" value="Unassembled WGS sequence"/>
</dbReference>
<dbReference type="EMBL" id="CP087781">
    <property type="protein sequence ID" value="UZA51785.1"/>
    <property type="molecule type" value="Genomic_DNA"/>
</dbReference>
<feature type="modified residue" description="N6-(pyridoxal phosphate)lysine" evidence="11">
    <location>
        <position position="211"/>
    </location>
</feature>
<comment type="subunit">
    <text evidence="4 11">Homodimer.</text>
</comment>
<dbReference type="InterPro" id="IPR005861">
    <property type="entry name" value="HisP_aminotrans"/>
</dbReference>
<dbReference type="EC" id="2.6.1.9" evidence="11"/>
<reference evidence="14 16" key="2">
    <citation type="journal article" date="2022" name="BMC Microbiol.">
        <title>Whole genome sequencing of Moraxella bovis strains from North America reveals two genotypes with different genetic determinants.</title>
        <authorList>
            <person name="Wynn E.L."/>
            <person name="Hille M.M."/>
            <person name="Loy J.D."/>
            <person name="Schuller G."/>
            <person name="Kuhn K.L."/>
            <person name="Dickey A.M."/>
            <person name="Bono J.L."/>
            <person name="Clawson M.L."/>
        </authorList>
    </citation>
    <scope>NUCLEOTIDE SEQUENCE [LARGE SCALE GENOMIC DNA]</scope>
    <source>
        <strain evidence="14 16">SAM57978</strain>
    </source>
</reference>
<dbReference type="InterPro" id="IPR015424">
    <property type="entry name" value="PyrdxlP-dep_Trfase"/>
</dbReference>
<dbReference type="Gene3D" id="3.40.640.10">
    <property type="entry name" value="Type I PLP-dependent aspartate aminotransferase-like (Major domain)"/>
    <property type="match status" value="1"/>
</dbReference>
<dbReference type="PANTHER" id="PTHR42885">
    <property type="entry name" value="HISTIDINOL-PHOSPHATE AMINOTRANSFERASE-RELATED"/>
    <property type="match status" value="1"/>
</dbReference>
<feature type="domain" description="Aminotransferase class I/classII large" evidence="12">
    <location>
        <begin position="27"/>
        <end position="344"/>
    </location>
</feature>
<evidence type="ECO:0000256" key="8">
    <source>
        <dbReference type="ARBA" id="ARBA00022898"/>
    </source>
</evidence>
<evidence type="ECO:0000313" key="16">
    <source>
        <dbReference type="Proteomes" id="UP001163283"/>
    </source>
</evidence>
<evidence type="ECO:0000256" key="6">
    <source>
        <dbReference type="ARBA" id="ARBA00022605"/>
    </source>
</evidence>
<dbReference type="GO" id="GO:0004400">
    <property type="term" value="F:histidinol-phosphate transaminase activity"/>
    <property type="evidence" value="ECO:0007669"/>
    <property type="project" value="UniProtKB-UniRule"/>
</dbReference>
<evidence type="ECO:0000256" key="11">
    <source>
        <dbReference type="HAMAP-Rule" id="MF_01023"/>
    </source>
</evidence>
<sequence length="351" mass="39205">MQTLIKKSVQTLTPYQSARKIGGNGTIWLNANEYPISPNELLTNLSLENLNRYPEPQPQSIITAYANYAGVNNNQILITRGGDEGIELIIRAFCENDESVLYCPPTYGMYKVSSDTLNINTKTIPLTAEFQLNLAEIENNLDKVKVIFICSPNNPTGNLLNKDVIIQLLDMTKNKAVVVVDEAYIDFCLDNSIVDELNHFDNLIIIRTLSKAFALASIRCGFVLANEWIIQSLQKIIAPYPIPTPCVSIAELALSDIGIQAMQDKFAITLDNKTWLENELSNLEIVQNIYPSVANFILVTLKDGQAVFDKLWEQGIIVRNQHTALNLANCIRISIGTQDENLALINTLKKF</sequence>
<proteinExistence type="inferred from homology"/>
<dbReference type="Gene3D" id="3.90.1150.10">
    <property type="entry name" value="Aspartate Aminotransferase, domain 1"/>
    <property type="match status" value="1"/>
</dbReference>
<dbReference type="Proteomes" id="UP001163283">
    <property type="component" value="Chromosome"/>
</dbReference>
<gene>
    <name evidence="11 13" type="primary">hisC</name>
    <name evidence="14" type="ORF">LP129_01020</name>
    <name evidence="13" type="ORF">NCTC9426_00819</name>
</gene>
<dbReference type="EMBL" id="UGPZ01000002">
    <property type="protein sequence ID" value="STY90790.1"/>
    <property type="molecule type" value="Genomic_DNA"/>
</dbReference>
<dbReference type="AlphaFoldDB" id="A0A1T0A0J5"/>
<dbReference type="HAMAP" id="MF_01023">
    <property type="entry name" value="HisC_aminotrans_2"/>
    <property type="match status" value="1"/>
</dbReference>
<evidence type="ECO:0000256" key="5">
    <source>
        <dbReference type="ARBA" id="ARBA00022576"/>
    </source>
</evidence>
<dbReference type="PROSITE" id="PS00599">
    <property type="entry name" value="AA_TRANSFER_CLASS_2"/>
    <property type="match status" value="1"/>
</dbReference>
<dbReference type="PANTHER" id="PTHR42885:SF2">
    <property type="entry name" value="HISTIDINOL-PHOSPHATE AMINOTRANSFERASE"/>
    <property type="match status" value="1"/>
</dbReference>
<keyword evidence="5 11" id="KW-0032">Aminotransferase</keyword>
<dbReference type="GO" id="GO:0030170">
    <property type="term" value="F:pyridoxal phosphate binding"/>
    <property type="evidence" value="ECO:0007669"/>
    <property type="project" value="InterPro"/>
</dbReference>
<dbReference type="KEGG" id="mboi:DQF64_00575"/>